<dbReference type="PANTHER" id="PTHR36928:SF1">
    <property type="entry name" value="PHOSPHATASE YCDX-RELATED"/>
    <property type="match status" value="1"/>
</dbReference>
<dbReference type="InterPro" id="IPR017078">
    <property type="entry name" value="UCP036978_PHPhdr"/>
</dbReference>
<dbReference type="InterPro" id="IPR003141">
    <property type="entry name" value="Pol/His_phosphatase_N"/>
</dbReference>
<dbReference type="FunFam" id="3.20.20.140:FF:000047">
    <property type="entry name" value="PHP domain-containing protein"/>
    <property type="match status" value="1"/>
</dbReference>
<dbReference type="GO" id="GO:0005829">
    <property type="term" value="C:cytosol"/>
    <property type="evidence" value="ECO:0007669"/>
    <property type="project" value="TreeGrafter"/>
</dbReference>
<gene>
    <name evidence="2" type="ORF">F3087_30395</name>
</gene>
<dbReference type="Pfam" id="PF14716">
    <property type="entry name" value="HHH_8"/>
    <property type="match status" value="1"/>
</dbReference>
<comment type="caution">
    <text evidence="2">The sequence shown here is derived from an EMBL/GenBank/DDBJ whole genome shotgun (WGS) entry which is preliminary data.</text>
</comment>
<dbReference type="InterPro" id="IPR010996">
    <property type="entry name" value="HHH_MUS81"/>
</dbReference>
<dbReference type="Gene3D" id="1.10.150.110">
    <property type="entry name" value="DNA polymerase beta, N-terminal domain-like"/>
    <property type="match status" value="1"/>
</dbReference>
<feature type="domain" description="Polymerase/histidinol phosphatase N-terminal" evidence="1">
    <location>
        <begin position="114"/>
        <end position="193"/>
    </location>
</feature>
<reference evidence="2 3" key="1">
    <citation type="submission" date="2019-09" db="EMBL/GenBank/DDBJ databases">
        <authorList>
            <person name="Wang X."/>
        </authorList>
    </citation>
    <scope>NUCLEOTIDE SEQUENCE [LARGE SCALE GENOMIC DNA]</scope>
    <source>
        <strain evidence="2 3">CICC 11023</strain>
    </source>
</reference>
<sequence length="353" mass="38398">MADDDSIAADPAATPGPVEVLREIGFWLERSRAETYRVKAYRRAADIVAELSDAERDAHRTARSWRDIAGIGPKTAAVIEQSYSGTVPQQLLDLRKAAKPIGVPGKPLRARLRGDLHTHSDWSDGGSPIAEMMGVAAALGHEYCALTDHSPRLTVANGLSATRLRKQLDVIAELNDRLAPFRILTGIEVDILDDGTLDQQADLLAELDIVVASVHSHLRADSATMTKRMVYAVADPNVDVLGHCTGRLVEGGRGTRPESTFDAELVFEACRTYGTAVEINSRPERRDPPSRLIQLAVEMDCHFAIDTDAHAPGQLDWQGYGCERALANGVAAERVINTWPMVDLLAWTRSPGA</sequence>
<protein>
    <submittedName>
        <fullName evidence="2">PHP domain-containing protein</fullName>
    </submittedName>
</protein>
<keyword evidence="3" id="KW-1185">Reference proteome</keyword>
<dbReference type="GO" id="GO:0008270">
    <property type="term" value="F:zinc ion binding"/>
    <property type="evidence" value="ECO:0007669"/>
    <property type="project" value="TreeGrafter"/>
</dbReference>
<dbReference type="RefSeq" id="WP_150405514.1">
    <property type="nucleotide sequence ID" value="NZ_VXLC01000016.1"/>
</dbReference>
<dbReference type="Proteomes" id="UP000323876">
    <property type="component" value="Unassembled WGS sequence"/>
</dbReference>
<dbReference type="Pfam" id="PF02811">
    <property type="entry name" value="PHP"/>
    <property type="match status" value="1"/>
</dbReference>
<evidence type="ECO:0000313" key="2">
    <source>
        <dbReference type="EMBL" id="KAA8885150.1"/>
    </source>
</evidence>
<dbReference type="Gene3D" id="3.20.20.140">
    <property type="entry name" value="Metal-dependent hydrolases"/>
    <property type="match status" value="1"/>
</dbReference>
<organism evidence="2 3">
    <name type="scientific">Nocardia colli</name>
    <dbReference type="NCBI Taxonomy" id="2545717"/>
    <lineage>
        <taxon>Bacteria</taxon>
        <taxon>Bacillati</taxon>
        <taxon>Actinomycetota</taxon>
        <taxon>Actinomycetes</taxon>
        <taxon>Mycobacteriales</taxon>
        <taxon>Nocardiaceae</taxon>
        <taxon>Nocardia</taxon>
    </lineage>
</organism>
<dbReference type="InterPro" id="IPR027421">
    <property type="entry name" value="DNA_pol_lamdba_lyase_dom_sf"/>
</dbReference>
<dbReference type="InterPro" id="IPR050243">
    <property type="entry name" value="PHP_phosphatase"/>
</dbReference>
<dbReference type="EMBL" id="VXLC01000016">
    <property type="protein sequence ID" value="KAA8885150.1"/>
    <property type="molecule type" value="Genomic_DNA"/>
</dbReference>
<dbReference type="AlphaFoldDB" id="A0A5N0E8S9"/>
<proteinExistence type="predicted"/>
<name>A0A5N0E8S9_9NOCA</name>
<dbReference type="PANTHER" id="PTHR36928">
    <property type="entry name" value="PHOSPHATASE YCDX-RELATED"/>
    <property type="match status" value="1"/>
</dbReference>
<accession>A0A5N0E8S9</accession>
<dbReference type="InterPro" id="IPR004013">
    <property type="entry name" value="PHP_dom"/>
</dbReference>
<dbReference type="CDD" id="cd07436">
    <property type="entry name" value="PHP_PolX"/>
    <property type="match status" value="1"/>
</dbReference>
<dbReference type="OrthoDB" id="9808747at2"/>
<dbReference type="NCBIfam" id="NF005928">
    <property type="entry name" value="PRK07945.1"/>
    <property type="match status" value="1"/>
</dbReference>
<dbReference type="InterPro" id="IPR016195">
    <property type="entry name" value="Pol/histidinol_Pase-like"/>
</dbReference>
<dbReference type="PIRSF" id="PIRSF036978">
    <property type="entry name" value="UCP036978_PHPhdr"/>
    <property type="match status" value="1"/>
</dbReference>
<dbReference type="GO" id="GO:0042578">
    <property type="term" value="F:phosphoric ester hydrolase activity"/>
    <property type="evidence" value="ECO:0007669"/>
    <property type="project" value="TreeGrafter"/>
</dbReference>
<evidence type="ECO:0000313" key="3">
    <source>
        <dbReference type="Proteomes" id="UP000323876"/>
    </source>
</evidence>
<dbReference type="InterPro" id="IPR047967">
    <property type="entry name" value="PolX_PHP"/>
</dbReference>
<dbReference type="SUPFAM" id="SSF47802">
    <property type="entry name" value="DNA polymerase beta, N-terminal domain-like"/>
    <property type="match status" value="1"/>
</dbReference>
<evidence type="ECO:0000259" key="1">
    <source>
        <dbReference type="SMART" id="SM00481"/>
    </source>
</evidence>
<dbReference type="SUPFAM" id="SSF89550">
    <property type="entry name" value="PHP domain-like"/>
    <property type="match status" value="1"/>
</dbReference>
<dbReference type="SMART" id="SM00481">
    <property type="entry name" value="POLIIIAc"/>
    <property type="match status" value="1"/>
</dbReference>